<keyword evidence="1" id="KW-0812">Transmembrane</keyword>
<accession>A0A1B3SKZ4</accession>
<sequence length="215" mass="25451">MTKRFKFISKNSNCSLKMSLVFFVFTILASLIIVYNKANFYVNMSMFLALFFMQILKLHLIVISKSFFYDIFQSLNELINETKKIIKKEIILKYTALIFVVMNIPLILTFGNIRILKLIDIFFILNFLIAGINILMGVLIMYLEIIIWENKNHILNTIFLLIKKISKKFKRFFIIQLVFFIDLLEKVKKTHFKSVINYKKAKLLKLTNCLNGDYL</sequence>
<reference evidence="2 3" key="1">
    <citation type="submission" date="2016-08" db="EMBL/GenBank/DDBJ databases">
        <title>Complete genome sequence of Spiroplasma helicoides TABS-2 (DSM 22551).</title>
        <authorList>
            <person name="Shen W.-Y."/>
            <person name="Lo W.-S."/>
            <person name="Lai Y.-C."/>
            <person name="Kuo C.-H."/>
        </authorList>
    </citation>
    <scope>NUCLEOTIDE SEQUENCE [LARGE SCALE GENOMIC DNA]</scope>
    <source>
        <strain evidence="2 3">TABS-2</strain>
    </source>
</reference>
<dbReference type="AlphaFoldDB" id="A0A1B3SKZ4"/>
<dbReference type="KEGG" id="shj:SHELI_v1c06440"/>
<evidence type="ECO:0000313" key="2">
    <source>
        <dbReference type="EMBL" id="AOG60595.1"/>
    </source>
</evidence>
<dbReference type="Proteomes" id="UP000094378">
    <property type="component" value="Chromosome"/>
</dbReference>
<keyword evidence="3" id="KW-1185">Reference proteome</keyword>
<feature type="transmembrane region" description="Helical" evidence="1">
    <location>
        <begin position="121"/>
        <end position="148"/>
    </location>
</feature>
<dbReference type="RefSeq" id="WP_069116653.1">
    <property type="nucleotide sequence ID" value="NZ_CP017015.1"/>
</dbReference>
<protein>
    <submittedName>
        <fullName evidence="2">Uncharacterized protein</fullName>
    </submittedName>
</protein>
<organism evidence="2 3">
    <name type="scientific">Spiroplasma helicoides</name>
    <dbReference type="NCBI Taxonomy" id="216938"/>
    <lineage>
        <taxon>Bacteria</taxon>
        <taxon>Bacillati</taxon>
        <taxon>Mycoplasmatota</taxon>
        <taxon>Mollicutes</taxon>
        <taxon>Entomoplasmatales</taxon>
        <taxon>Spiroplasmataceae</taxon>
        <taxon>Spiroplasma</taxon>
    </lineage>
</organism>
<keyword evidence="1" id="KW-1133">Transmembrane helix</keyword>
<keyword evidence="1" id="KW-0472">Membrane</keyword>
<proteinExistence type="predicted"/>
<dbReference type="STRING" id="216938.SHELI_v1c06440"/>
<feature type="transmembrane region" description="Helical" evidence="1">
    <location>
        <begin position="44"/>
        <end position="69"/>
    </location>
</feature>
<dbReference type="EMBL" id="CP017015">
    <property type="protein sequence ID" value="AOG60595.1"/>
    <property type="molecule type" value="Genomic_DNA"/>
</dbReference>
<name>A0A1B3SKZ4_9MOLU</name>
<evidence type="ECO:0000313" key="3">
    <source>
        <dbReference type="Proteomes" id="UP000094378"/>
    </source>
</evidence>
<feature type="transmembrane region" description="Helical" evidence="1">
    <location>
        <begin position="90"/>
        <end position="115"/>
    </location>
</feature>
<feature type="transmembrane region" description="Helical" evidence="1">
    <location>
        <begin position="20"/>
        <end position="38"/>
    </location>
</feature>
<gene>
    <name evidence="2" type="ORF">SHELI_v1c06440</name>
</gene>
<evidence type="ECO:0000256" key="1">
    <source>
        <dbReference type="SAM" id="Phobius"/>
    </source>
</evidence>